<reference evidence="5" key="1">
    <citation type="submission" date="2018-10" db="EMBL/GenBank/DDBJ databases">
        <title>De novo assembly of a Great Dane genome.</title>
        <authorList>
            <person name="Kidd J.M."/>
            <person name="Pendleton A.L."/>
            <person name="Shen F."/>
            <person name="Emery S."/>
        </authorList>
    </citation>
    <scope>NUCLEOTIDE SEQUENCE [LARGE SCALE GENOMIC DNA]</scope>
    <source>
        <strain evidence="5">Great Dane</strain>
    </source>
</reference>
<name>A0A8C0SHG1_CANLF</name>
<dbReference type="FunFam" id="1.25.10.10:FF:000098">
    <property type="entry name" value="HEAT repeat-containing protein 5A isoform X2"/>
    <property type="match status" value="1"/>
</dbReference>
<protein>
    <recommendedName>
        <fullName evidence="3">HEAT repeat-containing protein 5A</fullName>
    </recommendedName>
</protein>
<evidence type="ECO:0000313" key="5">
    <source>
        <dbReference type="Ensembl" id="ENSCAFP00040021578.1"/>
    </source>
</evidence>
<dbReference type="InterPro" id="IPR046837">
    <property type="entry name" value="Laa1/Sip1/HEATR5-like_HEAT"/>
</dbReference>
<dbReference type="PANTHER" id="PTHR21663:SF1">
    <property type="entry name" value="HEAT REPEAT-CONTAINING PROTEIN 5A"/>
    <property type="match status" value="1"/>
</dbReference>
<evidence type="ECO:0000313" key="6">
    <source>
        <dbReference type="Proteomes" id="UP000694542"/>
    </source>
</evidence>
<evidence type="ECO:0000256" key="2">
    <source>
        <dbReference type="ARBA" id="ARBA00022737"/>
    </source>
</evidence>
<reference evidence="5" key="2">
    <citation type="submission" date="2025-08" db="UniProtKB">
        <authorList>
            <consortium name="Ensembl"/>
        </authorList>
    </citation>
    <scope>IDENTIFICATION</scope>
</reference>
<dbReference type="SUPFAM" id="SSF48371">
    <property type="entry name" value="ARM repeat"/>
    <property type="match status" value="2"/>
</dbReference>
<keyword evidence="2" id="KW-0677">Repeat</keyword>
<dbReference type="Gene3D" id="1.25.10.10">
    <property type="entry name" value="Leucine-rich Repeat Variant"/>
    <property type="match status" value="3"/>
</dbReference>
<evidence type="ECO:0000256" key="3">
    <source>
        <dbReference type="ARBA" id="ARBA00070811"/>
    </source>
</evidence>
<gene>
    <name evidence="5" type="primary">HEATR5A</name>
</gene>
<dbReference type="OrthoDB" id="192608at2759"/>
<comment type="similarity">
    <text evidence="1">Belongs to the HEATR5 family.</text>
</comment>
<dbReference type="FunFam" id="1.25.10.10:FF:000902">
    <property type="entry name" value="HEAT repeat-containing protein 5B"/>
    <property type="match status" value="1"/>
</dbReference>
<dbReference type="InterPro" id="IPR016024">
    <property type="entry name" value="ARM-type_fold"/>
</dbReference>
<dbReference type="InterPro" id="IPR040108">
    <property type="entry name" value="Laa1/Sip1/HEATR5"/>
</dbReference>
<evidence type="ECO:0000256" key="1">
    <source>
        <dbReference type="ARBA" id="ARBA00008304"/>
    </source>
</evidence>
<dbReference type="Proteomes" id="UP000694542">
    <property type="component" value="Chromosome 8"/>
</dbReference>
<dbReference type="PANTHER" id="PTHR21663">
    <property type="entry name" value="HYPOTHETICAL HEAT DOMAIN-CONTAINING"/>
    <property type="match status" value="1"/>
</dbReference>
<dbReference type="FunFam" id="1.25.10.10:FF:000249">
    <property type="entry name" value="HEAT repeat-containing protein 5A isoform X2"/>
    <property type="match status" value="1"/>
</dbReference>
<evidence type="ECO:0000256" key="4">
    <source>
        <dbReference type="SAM" id="MobiDB-lite"/>
    </source>
</evidence>
<feature type="region of interest" description="Disordered" evidence="4">
    <location>
        <begin position="1553"/>
        <end position="1575"/>
    </location>
</feature>
<dbReference type="InterPro" id="IPR011989">
    <property type="entry name" value="ARM-like"/>
</dbReference>
<organism evidence="5 6">
    <name type="scientific">Canis lupus familiaris</name>
    <name type="common">Dog</name>
    <name type="synonym">Canis familiaris</name>
    <dbReference type="NCBI Taxonomy" id="9615"/>
    <lineage>
        <taxon>Eukaryota</taxon>
        <taxon>Metazoa</taxon>
        <taxon>Chordata</taxon>
        <taxon>Craniata</taxon>
        <taxon>Vertebrata</taxon>
        <taxon>Euteleostomi</taxon>
        <taxon>Mammalia</taxon>
        <taxon>Eutheria</taxon>
        <taxon>Laurasiatheria</taxon>
        <taxon>Carnivora</taxon>
        <taxon>Caniformia</taxon>
        <taxon>Canidae</taxon>
        <taxon>Canis</taxon>
    </lineage>
</organism>
<accession>A0A8C0SHG1</accession>
<dbReference type="Pfam" id="PF25468">
    <property type="entry name" value="HEAT_HEATR5A"/>
    <property type="match status" value="1"/>
</dbReference>
<dbReference type="Ensembl" id="ENSCAFT00040024822.1">
    <property type="protein sequence ID" value="ENSCAFP00040021578.1"/>
    <property type="gene ID" value="ENSCAFG00040012471.1"/>
</dbReference>
<sequence length="1947" mass="211968">MELAHSLLLNEEAYNQLGEVQKAEFIFDWLRYLEKLLLATSKSDVKEKQKALVEQLLSLLNSSPGPPTRKLLAKNLGVLYSIGDTFSVYETIDKCNDLIRSKDDSPSYLPTKLAAVVCLGSLYKKLGRILVNTFTDTVGNILKAMKSAESQGRYEIMLSLQNILNGLGAAATPCHRDVYKAAKSCLTDRSMAVRCAAAKCLLELQKEAIFMWSTDLDSVATLCFKSFEGSNYDVRISVSKLLGTVLARAIISKHPGAAVSRQSIRRVSLEEVLELLGTGFLRGSSGFLRASGDMLKGTSSVSRDVRVGVTQAYVVFVSTLGGTWLEKNFATFLSHILSLVSQSHPKATQTQTDAVCGRRCVSFILRATIGGLLGEKAQIAAAKDICQAIWKLKKVVDAVMNDGNMEIRLGSTDVTASQHMLVCALQELGNLIYSLGTTAAPLLQDSSAGILDSVISVILHPSISVRLATAWCLHCIAVALPSYLTPLLDRCLERLTVLKSSPEAVTGFSFAVAALLGAVKHCPLGIPHGKGKIIMTLAEDLLCSAVQNSRLSAQRTQAGWLLIAALMTLGPAVVSHHLARLLLLWKCVFPVSPKDLETEKSRGDSFTWQVTLEGRAGALCAVKSFVSHCGDLLTEEVIQRLLPPLPCAVDLLTQLSSVLKTYGSTLKMPSVVYRQRLYELLILLPPETYEENFCAILKELAADLTASDIQVAASAFLLPPLCHQDDLVILSPLLQETDHRFIEEQLLLGNGIACGSLEYDPYSIYEKDVEGDSVPKPLSPVLSVISSAVKLFGVICAHVGEAQRLKSARDVVTRTGYSLALGSLHRYLGGISSSQHLSSCVGILYTLSQDSTSPDVQTWALHSLSLIIDSAGPLYHMHVEPTLSLIIMLLLNVPPTHAEVHQSLGRCLNALITTLGPELQGNSTSISTLRTSCLLGCAVMQDNPDCLVQAQAISCLQQLHMFAPRHVNLSSLVSCLCVNLCSPYLLLRRAVLACLRQLVQREAAEVSEHAVLLAKDNREELTSDANIREVGLEGALLTLLDKETDQKLCHDIKETLNHMLTSMAVDKLSFWLKLCKDVLAASADFTTVTCVDTMQEEEGDKGDDASVLTTGNDDKSFPFTNPRWATRVFAAECVCRIINQCENAHSAHFDIALAQEMKKRDSRNDFLVLHLADLIRMAFMAATDHSDQLRLSGLETLLVVIRRFAAIPEPEFPGHVILEQYQANVGAALRPAFTSETPPDVTAKACQVCSAWIASGVVSDLNDLRRVHQLLVSSLTKIQAGKEALSHLYNESASTMEILAVLKAWAEVYIIAVERHKSHRQPLKTIPCSEESVRNGPHSTDGLLDLVHTDLSTLSRLWLAALQDFALLTLPSEFASQLPVEGGAFYTAETSENAKLHYYNSWALILHATALWLTSTGFVVADPDEEAAHLSRPVTPTSMCQGSSSGATVKSPEDVCTDRFHLILGISVEFLCSLRSDATMESITACLHALQALLDVPWPRSKIGSDQDLGIELLNVLHRVILTRESPSIQLASLEVVRQIICAAQEHVKEKRRSAEVDDGAAEKETLPEFGEGKDTGGLVPGKSLVFATLELCVCILVRQLPELNPKLTGSPGVKATKPQVLSEDGSRLVSAALVILSELPAVCSPEGSISILPTILYLTIGVLRETAVKLPGGQLPSTVAASLQALKGILSSPMARAEKSHSAWTDLLRSALTTILDCWDPVDGTHQELDEISLLTAITVFILSTSPEVTTIPCLQKRCIEKFKATLEIKDPVVQIKTYQLLLSIFQYPNPAVSYPYIYSLVSSIVEKLQEIDKRKPEDTAELQIFQEGIKVLQALVAIAEEQHRSQLVACLLPILISFLLDDNDLGSATSVMKNLHDFALQNLMQIGPQYSSVFKNVMASSPALKARLEAAIKGNQESVKIKIPTSKHTKNPGKNTSIQLKTNFL</sequence>
<dbReference type="Pfam" id="PF20210">
    <property type="entry name" value="Laa1_Sip1_HTR5"/>
    <property type="match status" value="1"/>
</dbReference>
<proteinExistence type="inferred from homology"/>